<accession>A0ABS6NJS8</accession>
<evidence type="ECO:0000256" key="1">
    <source>
        <dbReference type="SAM" id="MobiDB-lite"/>
    </source>
</evidence>
<dbReference type="EMBL" id="JAHSPR010000001">
    <property type="protein sequence ID" value="MBV4395878.1"/>
    <property type="molecule type" value="Genomic_DNA"/>
</dbReference>
<proteinExistence type="predicted"/>
<sequence>MKAFGKFLLLLAVVLGITFFAWKLLETSLFNDEDELAPPVSGVVVPAQTTQSDPPPIQKQEDLYQSTSSDEPAPSVASGSSFTCQASVAIIGKLYDLKNAGKSQEEANDFISNDNSIPDEQVGSFIEFANTLWNSPSDKIVPKTQFLNNFLQQCQSIEKGQ</sequence>
<keyword evidence="3" id="KW-1185">Reference proteome</keyword>
<comment type="caution">
    <text evidence="2">The sequence shown here is derived from an EMBL/GenBank/DDBJ whole genome shotgun (WGS) entry which is preliminary data.</text>
</comment>
<feature type="region of interest" description="Disordered" evidence="1">
    <location>
        <begin position="45"/>
        <end position="79"/>
    </location>
</feature>
<gene>
    <name evidence="2" type="ORF">KU392_01250</name>
</gene>
<reference evidence="2 3" key="1">
    <citation type="submission" date="2021-06" db="EMBL/GenBank/DDBJ databases">
        <authorList>
            <person name="Lu T."/>
            <person name="Wang Q."/>
            <person name="Han X."/>
        </authorList>
    </citation>
    <scope>NUCLEOTIDE SEQUENCE [LARGE SCALE GENOMIC DNA]</scope>
    <source>
        <strain evidence="2 3">LAM0050</strain>
    </source>
</reference>
<dbReference type="Proteomes" id="UP000722165">
    <property type="component" value="Unassembled WGS sequence"/>
</dbReference>
<evidence type="ECO:0000313" key="3">
    <source>
        <dbReference type="Proteomes" id="UP000722165"/>
    </source>
</evidence>
<organism evidence="2 3">
    <name type="scientific">Advenella alkanexedens</name>
    <dbReference type="NCBI Taxonomy" id="1481665"/>
    <lineage>
        <taxon>Bacteria</taxon>
        <taxon>Pseudomonadati</taxon>
        <taxon>Pseudomonadota</taxon>
        <taxon>Betaproteobacteria</taxon>
        <taxon>Burkholderiales</taxon>
        <taxon>Alcaligenaceae</taxon>
    </lineage>
</organism>
<name>A0ABS6NJS8_9BURK</name>
<protein>
    <submittedName>
        <fullName evidence="2">Uncharacterized protein</fullName>
    </submittedName>
</protein>
<evidence type="ECO:0000313" key="2">
    <source>
        <dbReference type="EMBL" id="MBV4395878.1"/>
    </source>
</evidence>
<dbReference type="RefSeq" id="WP_217734336.1">
    <property type="nucleotide sequence ID" value="NZ_JAHSPR010000001.1"/>
</dbReference>